<gene>
    <name evidence="2" type="ORF">FLAG1_11109</name>
</gene>
<evidence type="ECO:0000313" key="2">
    <source>
        <dbReference type="EMBL" id="KPA36144.1"/>
    </source>
</evidence>
<keyword evidence="3" id="KW-1185">Reference proteome</keyword>
<accession>A0A0N0DB19</accession>
<dbReference type="EMBL" id="JXCE01000739">
    <property type="protein sequence ID" value="KPA36144.1"/>
    <property type="molecule type" value="Genomic_DNA"/>
</dbReference>
<protein>
    <submittedName>
        <fullName evidence="2">Pogo transposable</fullName>
    </submittedName>
</protein>
<sequence length="156" mass="18697">MYPEWKMDFKDARPHWAIQTRVLGPVLGCIGSFFHSGEHRQWVETDGSQAEVELLRHENRGLRETIIREKQRRQRGKALKDYIFDRVDPNSAQVFSPQKIAQARQKKVEMEAQKEEEVLQKRTEKALRQKRVEEQKQQVLERKRQREEKKDSFGLR</sequence>
<dbReference type="Proteomes" id="UP000037904">
    <property type="component" value="Unassembled WGS sequence"/>
</dbReference>
<feature type="region of interest" description="Disordered" evidence="1">
    <location>
        <begin position="126"/>
        <end position="156"/>
    </location>
</feature>
<evidence type="ECO:0000313" key="3">
    <source>
        <dbReference type="Proteomes" id="UP000037904"/>
    </source>
</evidence>
<name>A0A0N0DB19_FUSLA</name>
<proteinExistence type="predicted"/>
<evidence type="ECO:0000256" key="1">
    <source>
        <dbReference type="SAM" id="MobiDB-lite"/>
    </source>
</evidence>
<reference evidence="2 3" key="1">
    <citation type="submission" date="2015-04" db="EMBL/GenBank/DDBJ databases">
        <title>The draft genome sequence of Fusarium langsethiae, a T-2/HT-2 mycotoxin producer.</title>
        <authorList>
            <person name="Lysoe E."/>
            <person name="Divon H.H."/>
            <person name="Terzi V."/>
            <person name="Orru L."/>
            <person name="Lamontanara A."/>
            <person name="Kolseth A.-K."/>
            <person name="Frandsen R.J."/>
            <person name="Nielsen K."/>
            <person name="Thrane U."/>
        </authorList>
    </citation>
    <scope>NUCLEOTIDE SEQUENCE [LARGE SCALE GENOMIC DNA]</scope>
    <source>
        <strain evidence="2 3">Fl201059</strain>
    </source>
</reference>
<organism evidence="2 3">
    <name type="scientific">Fusarium langsethiae</name>
    <dbReference type="NCBI Taxonomy" id="179993"/>
    <lineage>
        <taxon>Eukaryota</taxon>
        <taxon>Fungi</taxon>
        <taxon>Dikarya</taxon>
        <taxon>Ascomycota</taxon>
        <taxon>Pezizomycotina</taxon>
        <taxon>Sordariomycetes</taxon>
        <taxon>Hypocreomycetidae</taxon>
        <taxon>Hypocreales</taxon>
        <taxon>Nectriaceae</taxon>
        <taxon>Fusarium</taxon>
    </lineage>
</organism>
<dbReference type="AlphaFoldDB" id="A0A0N0DB19"/>
<comment type="caution">
    <text evidence="2">The sequence shown here is derived from an EMBL/GenBank/DDBJ whole genome shotgun (WGS) entry which is preliminary data.</text>
</comment>